<keyword evidence="4" id="KW-1185">Reference proteome</keyword>
<dbReference type="Proteomes" id="UP001152795">
    <property type="component" value="Unassembled WGS sequence"/>
</dbReference>
<dbReference type="InterPro" id="IPR000477">
    <property type="entry name" value="RT_dom"/>
</dbReference>
<evidence type="ECO:0000259" key="2">
    <source>
        <dbReference type="Pfam" id="PF00078"/>
    </source>
</evidence>
<dbReference type="EMBL" id="CACRXK020010196">
    <property type="protein sequence ID" value="CAB4018851.1"/>
    <property type="molecule type" value="Genomic_DNA"/>
</dbReference>
<sequence length="505" mass="57294">HVPNEFLVSEAEVYRSLSSLQVAKSIGPDELPNKVLKEFATELSPIIQDIYNESIKEAYIPDLLKSSIISPIQKVTPPQSIESDLRPISLTCNLAKIMEEFFCRRFLSQLTRKIDPRQFARKGHSTTDALLFLLQPVYEALDSGNACARFFFANISKGFDRIDHHIQMQELMELDIHPGTKLGVILFSVMTNKLISDWHLRTKFVDDTAALEIIPRNSISYLNHTVDELHQFSVNHYMSLNPLKCKEMVINFMNNNNSIMKPFVIGSNVVERVTNYKLLGVQMSEDLKWNKHVDYIYKKLDNDENTETVNDSMYGKRTGLKGAEIASFDGKPVKWPYFCGIFSSLVNKNDKPMPAVKLAHLNSCLTDRVRAVIACLTGEPGDYDRAVKQLTERHGDPREIIDAHLRRISSWPHIKDKDREEFQRFGDALQAAVFALDKPDNRHELASIPLCTFSKPKHEKPPDDPPKTPEENKAMHCGKAQISTPISERVALKTVSVPFIDDSGG</sequence>
<feature type="region of interest" description="Disordered" evidence="1">
    <location>
        <begin position="453"/>
        <end position="477"/>
    </location>
</feature>
<organism evidence="3 4">
    <name type="scientific">Paramuricea clavata</name>
    <name type="common">Red gorgonian</name>
    <name type="synonym">Violescent sea-whip</name>
    <dbReference type="NCBI Taxonomy" id="317549"/>
    <lineage>
        <taxon>Eukaryota</taxon>
        <taxon>Metazoa</taxon>
        <taxon>Cnidaria</taxon>
        <taxon>Anthozoa</taxon>
        <taxon>Octocorallia</taxon>
        <taxon>Malacalcyonacea</taxon>
        <taxon>Plexauridae</taxon>
        <taxon>Paramuricea</taxon>
    </lineage>
</organism>
<evidence type="ECO:0000256" key="1">
    <source>
        <dbReference type="SAM" id="MobiDB-lite"/>
    </source>
</evidence>
<feature type="compositionally biased region" description="Basic and acidic residues" evidence="1">
    <location>
        <begin position="459"/>
        <end position="474"/>
    </location>
</feature>
<dbReference type="Pfam" id="PF03564">
    <property type="entry name" value="DUF1759"/>
    <property type="match status" value="1"/>
</dbReference>
<accession>A0A6S7JRJ6</accession>
<protein>
    <recommendedName>
        <fullName evidence="2">Reverse transcriptase domain-containing protein</fullName>
    </recommendedName>
</protein>
<dbReference type="Pfam" id="PF00078">
    <property type="entry name" value="RVT_1"/>
    <property type="match status" value="1"/>
</dbReference>
<dbReference type="InterPro" id="IPR043502">
    <property type="entry name" value="DNA/RNA_pol_sf"/>
</dbReference>
<evidence type="ECO:0000313" key="4">
    <source>
        <dbReference type="Proteomes" id="UP001152795"/>
    </source>
</evidence>
<dbReference type="OrthoDB" id="5986182at2759"/>
<dbReference type="PANTHER" id="PTHR47510:SF3">
    <property type="entry name" value="ENDO_EXONUCLEASE_PHOSPHATASE DOMAIN-CONTAINING PROTEIN"/>
    <property type="match status" value="1"/>
</dbReference>
<dbReference type="AlphaFoldDB" id="A0A6S7JRJ6"/>
<dbReference type="PANTHER" id="PTHR47510">
    <property type="entry name" value="REVERSE TRANSCRIPTASE DOMAIN-CONTAINING PROTEIN"/>
    <property type="match status" value="1"/>
</dbReference>
<feature type="non-terminal residue" evidence="3">
    <location>
        <position position="505"/>
    </location>
</feature>
<dbReference type="InterPro" id="IPR005312">
    <property type="entry name" value="DUF1759"/>
</dbReference>
<proteinExistence type="predicted"/>
<gene>
    <name evidence="3" type="ORF">PACLA_8A054308</name>
</gene>
<reference evidence="3" key="1">
    <citation type="submission" date="2020-04" db="EMBL/GenBank/DDBJ databases">
        <authorList>
            <person name="Alioto T."/>
            <person name="Alioto T."/>
            <person name="Gomez Garrido J."/>
        </authorList>
    </citation>
    <scope>NUCLEOTIDE SEQUENCE</scope>
    <source>
        <strain evidence="3">A484AB</strain>
    </source>
</reference>
<dbReference type="SUPFAM" id="SSF56672">
    <property type="entry name" value="DNA/RNA polymerases"/>
    <property type="match status" value="1"/>
</dbReference>
<name>A0A6S7JRJ6_PARCT</name>
<evidence type="ECO:0000313" key="3">
    <source>
        <dbReference type="EMBL" id="CAB4018851.1"/>
    </source>
</evidence>
<feature type="domain" description="Reverse transcriptase" evidence="2">
    <location>
        <begin position="82"/>
        <end position="282"/>
    </location>
</feature>
<dbReference type="CDD" id="cd01650">
    <property type="entry name" value="RT_nLTR_like"/>
    <property type="match status" value="1"/>
</dbReference>
<comment type="caution">
    <text evidence="3">The sequence shown here is derived from an EMBL/GenBank/DDBJ whole genome shotgun (WGS) entry which is preliminary data.</text>
</comment>